<organism evidence="1 2">
    <name type="scientific">Nocardia xishanensis</name>
    <dbReference type="NCBI Taxonomy" id="238964"/>
    <lineage>
        <taxon>Bacteria</taxon>
        <taxon>Bacillati</taxon>
        <taxon>Actinomycetota</taxon>
        <taxon>Actinomycetes</taxon>
        <taxon>Mycobacteriales</taxon>
        <taxon>Nocardiaceae</taxon>
        <taxon>Nocardia</taxon>
    </lineage>
</organism>
<accession>A0ABW7XCM0</accession>
<proteinExistence type="predicted"/>
<evidence type="ECO:0000313" key="2">
    <source>
        <dbReference type="Proteomes" id="UP001611415"/>
    </source>
</evidence>
<dbReference type="RefSeq" id="WP_397096443.1">
    <property type="nucleotide sequence ID" value="NZ_JBIRYO010000058.1"/>
</dbReference>
<evidence type="ECO:0000313" key="1">
    <source>
        <dbReference type="EMBL" id="MFI2478767.1"/>
    </source>
</evidence>
<dbReference type="Proteomes" id="UP001611415">
    <property type="component" value="Unassembled WGS sequence"/>
</dbReference>
<name>A0ABW7XCM0_9NOCA</name>
<gene>
    <name evidence="1" type="ORF">ACH49W_36000</name>
</gene>
<keyword evidence="2" id="KW-1185">Reference proteome</keyword>
<reference evidence="1 2" key="1">
    <citation type="submission" date="2024-10" db="EMBL/GenBank/DDBJ databases">
        <title>The Natural Products Discovery Center: Release of the First 8490 Sequenced Strains for Exploring Actinobacteria Biosynthetic Diversity.</title>
        <authorList>
            <person name="Kalkreuter E."/>
            <person name="Kautsar S.A."/>
            <person name="Yang D."/>
            <person name="Bader C.D."/>
            <person name="Teijaro C.N."/>
            <person name="Fluegel L."/>
            <person name="Davis C.M."/>
            <person name="Simpson J.R."/>
            <person name="Lauterbach L."/>
            <person name="Steele A.D."/>
            <person name="Gui C."/>
            <person name="Meng S."/>
            <person name="Li G."/>
            <person name="Viehrig K."/>
            <person name="Ye F."/>
            <person name="Su P."/>
            <person name="Kiefer A.F."/>
            <person name="Nichols A."/>
            <person name="Cepeda A.J."/>
            <person name="Yan W."/>
            <person name="Fan B."/>
            <person name="Jiang Y."/>
            <person name="Adhikari A."/>
            <person name="Zheng C.-J."/>
            <person name="Schuster L."/>
            <person name="Cowan T.M."/>
            <person name="Smanski M.J."/>
            <person name="Chevrette M.G."/>
            <person name="De Carvalho L.P.S."/>
            <person name="Shen B."/>
        </authorList>
    </citation>
    <scope>NUCLEOTIDE SEQUENCE [LARGE SCALE GENOMIC DNA]</scope>
    <source>
        <strain evidence="1 2">NPDC019275</strain>
    </source>
</reference>
<comment type="caution">
    <text evidence="1">The sequence shown here is derived from an EMBL/GenBank/DDBJ whole genome shotgun (WGS) entry which is preliminary data.</text>
</comment>
<sequence length="175" mass="19501">MFESCHSVTEVAYVYRRLGFAVSCAHDRVSLVADDRLGAVAMPAELGKQVREVMAEEQDRSEGMPILSYARARREWIFLVGPARGRPPSPGRARRAADLENHGVRILESGQRIWLPMMRGCMRPGIGWPSWSNCGPPPNPTLLVNAHDPHLLDRALGRADPVHTKHAVALLRLRL</sequence>
<dbReference type="EMBL" id="JBIRYO010000058">
    <property type="protein sequence ID" value="MFI2478767.1"/>
    <property type="molecule type" value="Genomic_DNA"/>
</dbReference>
<protein>
    <submittedName>
        <fullName evidence="1">Uncharacterized protein</fullName>
    </submittedName>
</protein>